<evidence type="ECO:0000313" key="2">
    <source>
        <dbReference type="EMBL" id="ABB74949.1"/>
    </source>
</evidence>
<sequence>MSILLVGEVGPTFMNMTRTRIYTFWRNSTLGHPITVLTILVVLATLAFQYTFVHLRINTDTAKLVAPDAPFQQYSRSYEEAFSQDLHTLLLVVESEIHPN</sequence>
<accession>Q2Y8H2</accession>
<evidence type="ECO:0000313" key="5">
    <source>
        <dbReference type="Proteomes" id="UP000236751"/>
    </source>
</evidence>
<keyword evidence="1" id="KW-1133">Transmembrane helix</keyword>
<keyword evidence="4" id="KW-1185">Reference proteome</keyword>
<evidence type="ECO:0000313" key="3">
    <source>
        <dbReference type="EMBL" id="SEG00648.1"/>
    </source>
</evidence>
<dbReference type="Proteomes" id="UP000236751">
    <property type="component" value="Unassembled WGS sequence"/>
</dbReference>
<reference evidence="3 5" key="4">
    <citation type="submission" date="2016-10" db="EMBL/GenBank/DDBJ databases">
        <authorList>
            <person name="de Groot N.N."/>
        </authorList>
    </citation>
    <scope>NUCLEOTIDE SEQUENCE [LARGE SCALE GENOMIC DNA]</scope>
    <source>
        <strain evidence="3 5">Nl13</strain>
    </source>
</reference>
<dbReference type="HOGENOM" id="CLU_2302929_0_0_4"/>
<organism evidence="2 4">
    <name type="scientific">Nitrosospira multiformis (strain ATCC 25196 / NCIMB 11849 / C 71)</name>
    <dbReference type="NCBI Taxonomy" id="323848"/>
    <lineage>
        <taxon>Bacteria</taxon>
        <taxon>Pseudomonadati</taxon>
        <taxon>Pseudomonadota</taxon>
        <taxon>Betaproteobacteria</taxon>
        <taxon>Nitrosomonadales</taxon>
        <taxon>Nitrosomonadaceae</taxon>
        <taxon>Nitrosospira</taxon>
    </lineage>
</organism>
<dbReference type="AlphaFoldDB" id="Q2Y8H2"/>
<dbReference type="EMBL" id="CP000103">
    <property type="protein sequence ID" value="ABB74949.1"/>
    <property type="molecule type" value="Genomic_DNA"/>
</dbReference>
<gene>
    <name evidence="2" type="ordered locus">Nmul_A1651</name>
    <name evidence="3" type="ORF">SAMN05216403_12139</name>
</gene>
<reference evidence="2" key="1">
    <citation type="submission" date="2005-08" db="EMBL/GenBank/DDBJ databases">
        <title>Complete sequence of Chromosome 1 of Nitrosospira multiformis ATCC 25196.</title>
        <authorList>
            <consortium name="US DOE Joint Genome Institute"/>
            <person name="Copeland A."/>
            <person name="Lucas S."/>
            <person name="Lapidus A."/>
            <person name="Barry K."/>
            <person name="Detter J.C."/>
            <person name="Glavina T."/>
            <person name="Hammon N."/>
            <person name="Israni S."/>
            <person name="Pitluck S."/>
            <person name="Chain P."/>
            <person name="Malfatti S."/>
            <person name="Shin M."/>
            <person name="Vergez L."/>
            <person name="Schmutz J."/>
            <person name="Larimer F."/>
            <person name="Land M."/>
            <person name="Hauser L."/>
            <person name="Kyrpides N."/>
            <person name="Lykidis A."/>
            <person name="Richardson P."/>
        </authorList>
    </citation>
    <scope>NUCLEOTIDE SEQUENCE</scope>
    <source>
        <strain evidence="2">ATCC 25196</strain>
    </source>
</reference>
<proteinExistence type="predicted"/>
<dbReference type="KEGG" id="nmu:Nmul_A1651"/>
<dbReference type="Proteomes" id="UP000002718">
    <property type="component" value="Chromosome"/>
</dbReference>
<evidence type="ECO:0000256" key="1">
    <source>
        <dbReference type="SAM" id="Phobius"/>
    </source>
</evidence>
<name>Q2Y8H2_NITMU</name>
<feature type="transmembrane region" description="Helical" evidence="1">
    <location>
        <begin position="34"/>
        <end position="53"/>
    </location>
</feature>
<dbReference type="RefSeq" id="WP_011380972.1">
    <property type="nucleotide sequence ID" value="NZ_FNVK01000021.1"/>
</dbReference>
<keyword evidence="1" id="KW-0812">Transmembrane</keyword>
<evidence type="ECO:0000313" key="4">
    <source>
        <dbReference type="Proteomes" id="UP000002718"/>
    </source>
</evidence>
<dbReference type="EMBL" id="FNVK01000021">
    <property type="protein sequence ID" value="SEG00648.1"/>
    <property type="molecule type" value="Genomic_DNA"/>
</dbReference>
<dbReference type="eggNOG" id="COG1033">
    <property type="taxonomic scope" value="Bacteria"/>
</dbReference>
<reference evidence="4" key="2">
    <citation type="submission" date="2005-08" db="EMBL/GenBank/DDBJ databases">
        <title>Complete sequence of chromosome 1 of Nitrosospira multiformis ATCC 25196.</title>
        <authorList>
            <person name="Copeland A."/>
            <person name="Lucas S."/>
            <person name="Lapidus A."/>
            <person name="Barry K."/>
            <person name="Detter J.C."/>
            <person name="Glavina T."/>
            <person name="Hammon N."/>
            <person name="Israni S."/>
            <person name="Pitluck S."/>
            <person name="Chain P."/>
            <person name="Malfatti S."/>
            <person name="Shin M."/>
            <person name="Vergez L."/>
            <person name="Schmutz J."/>
            <person name="Larimer F."/>
            <person name="Land M."/>
            <person name="Hauser L."/>
            <person name="Kyrpides N."/>
            <person name="Lykidis A."/>
            <person name="Richardson P."/>
        </authorList>
    </citation>
    <scope>NUCLEOTIDE SEQUENCE [LARGE SCALE GENOMIC DNA]</scope>
    <source>
        <strain evidence="4">ATCC 25196 / NCIMB 11849 / C 71</strain>
    </source>
</reference>
<reference evidence="2 4" key="3">
    <citation type="journal article" date="2008" name="Appl. Environ. Microbiol.">
        <title>Complete genome sequence of Nitrosospira multiformis, an ammonia-oxidizing bacterium from the soil environment.</title>
        <authorList>
            <person name="Norton J.M."/>
            <person name="Klotz M.G."/>
            <person name="Stein L.Y."/>
            <person name="Arp D.J."/>
            <person name="Bottomley P.J."/>
            <person name="Chain P.S."/>
            <person name="Hauser L.J."/>
            <person name="Land M.L."/>
            <person name="Larimer F.W."/>
            <person name="Shin M.W."/>
            <person name="Starkenburg S.R."/>
        </authorList>
    </citation>
    <scope>NUCLEOTIDE SEQUENCE [LARGE SCALE GENOMIC DNA]</scope>
    <source>
        <strain evidence="2">ATCC 25196</strain>
        <strain evidence="4">ATCC 25196 / NCIMB 11849 / C 71</strain>
    </source>
</reference>
<keyword evidence="1" id="KW-0472">Membrane</keyword>
<protein>
    <submittedName>
        <fullName evidence="2">Uncharacterized protein</fullName>
    </submittedName>
</protein>
<dbReference type="STRING" id="323848.Nmul_A1651"/>